<reference evidence="2 4" key="1">
    <citation type="submission" date="2015-05" db="EMBL/GenBank/DDBJ databases">
        <title>Genome assembly of Archangium gephyra DSM 2261.</title>
        <authorList>
            <person name="Sharma G."/>
            <person name="Subramanian S."/>
        </authorList>
    </citation>
    <scope>NUCLEOTIDE SEQUENCE [LARGE SCALE GENOMIC DNA]</scope>
    <source>
        <strain evidence="2 4">DSM 2261</strain>
    </source>
</reference>
<dbReference type="InterPro" id="IPR008979">
    <property type="entry name" value="Galactose-bd-like_sf"/>
</dbReference>
<evidence type="ECO:0000313" key="5">
    <source>
        <dbReference type="Proteomes" id="UP000256345"/>
    </source>
</evidence>
<dbReference type="Gene3D" id="3.40.390.10">
    <property type="entry name" value="Collagenase (Catalytic Domain)"/>
    <property type="match status" value="1"/>
</dbReference>
<dbReference type="InterPro" id="IPR007397">
    <property type="entry name" value="F-box-assoc_dom"/>
</dbReference>
<name>A0AAC8Q056_9BACT</name>
<keyword evidence="5" id="KW-1185">Reference proteome</keyword>
<dbReference type="PANTHER" id="PTHR12125">
    <property type="entry name" value="F-BOX ONLY PROTEIN 6-LIKE PROTEIN"/>
    <property type="match status" value="1"/>
</dbReference>
<feature type="domain" description="FBA" evidence="1">
    <location>
        <begin position="382"/>
        <end position="548"/>
    </location>
</feature>
<evidence type="ECO:0000313" key="4">
    <source>
        <dbReference type="Proteomes" id="UP000035579"/>
    </source>
</evidence>
<dbReference type="Proteomes" id="UP000256345">
    <property type="component" value="Unassembled WGS sequence"/>
</dbReference>
<dbReference type="PROSITE" id="PS51114">
    <property type="entry name" value="FBA"/>
    <property type="match status" value="2"/>
</dbReference>
<evidence type="ECO:0000259" key="1">
    <source>
        <dbReference type="PROSITE" id="PS51114"/>
    </source>
</evidence>
<reference evidence="3 5" key="2">
    <citation type="submission" date="2018-08" db="EMBL/GenBank/DDBJ databases">
        <title>Genomic Encyclopedia of Archaeal and Bacterial Type Strains, Phase II (KMG-II): from individual species to whole genera.</title>
        <authorList>
            <person name="Goeker M."/>
        </authorList>
    </citation>
    <scope>NUCLEOTIDE SEQUENCE [LARGE SCALE GENOMIC DNA]</scope>
    <source>
        <strain evidence="3 5">DSM 2261</strain>
    </source>
</reference>
<dbReference type="SMART" id="SM01198">
    <property type="entry name" value="FBA"/>
    <property type="match status" value="2"/>
</dbReference>
<evidence type="ECO:0000313" key="2">
    <source>
        <dbReference type="EMBL" id="AKI98532.1"/>
    </source>
</evidence>
<dbReference type="SUPFAM" id="SSF49785">
    <property type="entry name" value="Galactose-binding domain-like"/>
    <property type="match status" value="2"/>
</dbReference>
<dbReference type="SMART" id="SM00235">
    <property type="entry name" value="ZnMc"/>
    <property type="match status" value="1"/>
</dbReference>
<dbReference type="EMBL" id="CP011509">
    <property type="protein sequence ID" value="AKI98532.1"/>
    <property type="molecule type" value="Genomic_DNA"/>
</dbReference>
<dbReference type="InterPro" id="IPR006026">
    <property type="entry name" value="Peptidase_Metallo"/>
</dbReference>
<dbReference type="GO" id="GO:0036503">
    <property type="term" value="P:ERAD pathway"/>
    <property type="evidence" value="ECO:0007669"/>
    <property type="project" value="TreeGrafter"/>
</dbReference>
<dbReference type="GO" id="GO:0005737">
    <property type="term" value="C:cytoplasm"/>
    <property type="evidence" value="ECO:0007669"/>
    <property type="project" value="TreeGrafter"/>
</dbReference>
<dbReference type="GO" id="GO:0019005">
    <property type="term" value="C:SCF ubiquitin ligase complex"/>
    <property type="evidence" value="ECO:0007669"/>
    <property type="project" value="TreeGrafter"/>
</dbReference>
<dbReference type="AlphaFoldDB" id="A0AAC8Q056"/>
<dbReference type="GO" id="GO:0061630">
    <property type="term" value="F:ubiquitin protein ligase activity"/>
    <property type="evidence" value="ECO:0007669"/>
    <property type="project" value="TreeGrafter"/>
</dbReference>
<proteinExistence type="predicted"/>
<sequence length="548" mass="59920">MSPHVRTPRSLLATLSLGGLLLSPLGCDGNMNPGDAGSEEELSATSQPAYAIATRKWPTLTIPVCWETSGYATEKGWVKAAVENTWSAASGLSFSGWGSCASSSTGVRIQVADVNPHTKGIGTDINGLLSGMVLNFTFNTWSPACQGMRQDCIEDIAVHEFGHAAGFDHEQNRTDTPSNCNDRPTGGYGDWKMSAWDLRSVMNYCNPEWNGDGFLSALDKQAVGELYGLLANPDGSAGNMNGWSVTQNGGNGWLAAGGEFRTSYEWSKRTQLIDLHTRGFTAAELAAAPPIEISEEFRRTWCPDSYFLKVQLLDANMNVVDTFDTGEVQQTGPCDNNGAWEKVSHVFTGYGKNTGTVRYVRWEDGGVDSEWWWGHYGAALRNAVLKVRKNQLVNGDASGNTLNGWTLTENGGNGWLAEGGAFHTSYEWSKRTQLIDLYSAGYSQAALSSSPPIFVSEQFKRFYCPDTYFLKVELLDANMNVLAAYDTGEVSQPGPCDYAAAWEKVSHTFTHYGPGARYVRWSDGGVDSEWWWGHYGVVMDDAVVAVFR</sequence>
<dbReference type="GO" id="GO:0008237">
    <property type="term" value="F:metallopeptidase activity"/>
    <property type="evidence" value="ECO:0007669"/>
    <property type="project" value="InterPro"/>
</dbReference>
<dbReference type="GO" id="GO:0008270">
    <property type="term" value="F:zinc ion binding"/>
    <property type="evidence" value="ECO:0007669"/>
    <property type="project" value="InterPro"/>
</dbReference>
<accession>A0AAC8Q056</accession>
<organism evidence="2 4">
    <name type="scientific">Archangium gephyra</name>
    <dbReference type="NCBI Taxonomy" id="48"/>
    <lineage>
        <taxon>Bacteria</taxon>
        <taxon>Pseudomonadati</taxon>
        <taxon>Myxococcota</taxon>
        <taxon>Myxococcia</taxon>
        <taxon>Myxococcales</taxon>
        <taxon>Cystobacterineae</taxon>
        <taxon>Archangiaceae</taxon>
        <taxon>Archangium</taxon>
    </lineage>
</organism>
<dbReference type="RefSeq" id="WP_053065967.1">
    <property type="nucleotide sequence ID" value="NZ_CP011509.1"/>
</dbReference>
<dbReference type="EMBL" id="QUMU01000022">
    <property type="protein sequence ID" value="REG20370.1"/>
    <property type="molecule type" value="Genomic_DNA"/>
</dbReference>
<gene>
    <name evidence="2" type="ORF">AA314_00159</name>
    <name evidence="3" type="ORF">ATI61_12270</name>
</gene>
<dbReference type="InterPro" id="IPR024079">
    <property type="entry name" value="MetalloPept_cat_dom_sf"/>
</dbReference>
<dbReference type="InterPro" id="IPR039752">
    <property type="entry name" value="F-box_only"/>
</dbReference>
<evidence type="ECO:0000313" key="3">
    <source>
        <dbReference type="EMBL" id="REG20370.1"/>
    </source>
</evidence>
<protein>
    <submittedName>
        <fullName evidence="2">Carbohydrate-binding protein</fullName>
    </submittedName>
    <submittedName>
        <fullName evidence="3">F-box associated protein</fullName>
    </submittedName>
</protein>
<dbReference type="PANTHER" id="PTHR12125:SF5">
    <property type="entry name" value="F-BOX DOMAIN-CONTAINING PROTEIN"/>
    <property type="match status" value="1"/>
</dbReference>
<dbReference type="GO" id="GO:0031146">
    <property type="term" value="P:SCF-dependent proteasomal ubiquitin-dependent protein catabolic process"/>
    <property type="evidence" value="ECO:0007669"/>
    <property type="project" value="TreeGrafter"/>
</dbReference>
<dbReference type="Proteomes" id="UP000035579">
    <property type="component" value="Chromosome"/>
</dbReference>
<dbReference type="GO" id="GO:0006516">
    <property type="term" value="P:glycoprotein catabolic process"/>
    <property type="evidence" value="ECO:0007669"/>
    <property type="project" value="TreeGrafter"/>
</dbReference>
<dbReference type="Gene3D" id="2.60.120.260">
    <property type="entry name" value="Galactose-binding domain-like"/>
    <property type="match status" value="2"/>
</dbReference>
<dbReference type="KEGG" id="age:AA314_00159"/>
<feature type="domain" description="FBA" evidence="1">
    <location>
        <begin position="212"/>
        <end position="389"/>
    </location>
</feature>
<dbReference type="SUPFAM" id="SSF55486">
    <property type="entry name" value="Metalloproteases ('zincins'), catalytic domain"/>
    <property type="match status" value="1"/>
</dbReference>
<dbReference type="Pfam" id="PF04300">
    <property type="entry name" value="FBA"/>
    <property type="match status" value="1"/>
</dbReference>